<dbReference type="InterPro" id="IPR032387">
    <property type="entry name" value="ACAS_N"/>
</dbReference>
<dbReference type="GO" id="GO:0030729">
    <property type="term" value="F:acetoacetate-CoA ligase activity"/>
    <property type="evidence" value="ECO:0007669"/>
    <property type="project" value="TreeGrafter"/>
</dbReference>
<dbReference type="Proteomes" id="UP000887116">
    <property type="component" value="Unassembled WGS sequence"/>
</dbReference>
<proteinExistence type="inferred from homology"/>
<dbReference type="OrthoDB" id="10253869at2759"/>
<feature type="non-terminal residue" evidence="4">
    <location>
        <position position="1"/>
    </location>
</feature>
<evidence type="ECO:0000313" key="5">
    <source>
        <dbReference type="Proteomes" id="UP000887116"/>
    </source>
</evidence>
<evidence type="ECO:0000313" key="4">
    <source>
        <dbReference type="EMBL" id="GFR02272.1"/>
    </source>
</evidence>
<evidence type="ECO:0000259" key="3">
    <source>
        <dbReference type="Pfam" id="PF16177"/>
    </source>
</evidence>
<feature type="non-terminal residue" evidence="4">
    <location>
        <position position="375"/>
    </location>
</feature>
<comment type="caution">
    <text evidence="4">The sequence shown here is derived from an EMBL/GenBank/DDBJ whole genome shotgun (WGS) entry which is preliminary data.</text>
</comment>
<protein>
    <submittedName>
        <fullName evidence="4">Acetoacetyl-CoA synthetase</fullName>
    </submittedName>
</protein>
<feature type="domain" description="Acetyl-coenzyme A synthetase N-terminal" evidence="3">
    <location>
        <begin position="304"/>
        <end position="361"/>
    </location>
</feature>
<gene>
    <name evidence="4" type="primary">AACS</name>
    <name evidence="4" type="ORF">TNCT_61541</name>
</gene>
<name>A0A8X6LBF0_TRICU</name>
<dbReference type="EMBL" id="BMAO01005576">
    <property type="protein sequence ID" value="GFR02272.1"/>
    <property type="molecule type" value="Genomic_DNA"/>
</dbReference>
<evidence type="ECO:0000259" key="2">
    <source>
        <dbReference type="Pfam" id="PF00501"/>
    </source>
</evidence>
<comment type="similarity">
    <text evidence="1">Belongs to the ATP-dependent AMP-binding enzyme family.</text>
</comment>
<dbReference type="InterPro" id="IPR045851">
    <property type="entry name" value="AMP-bd_C_sf"/>
</dbReference>
<dbReference type="Gene3D" id="3.30.300.30">
    <property type="match status" value="1"/>
</dbReference>
<accession>A0A8X6LBF0</accession>
<dbReference type="InterPro" id="IPR042099">
    <property type="entry name" value="ANL_N_sf"/>
</dbReference>
<feature type="domain" description="AMP-dependent synthetase/ligase" evidence="2">
    <location>
        <begin position="2"/>
        <end position="94"/>
    </location>
</feature>
<dbReference type="InterPro" id="IPR000873">
    <property type="entry name" value="AMP-dep_synth/lig_dom"/>
</dbReference>
<dbReference type="AlphaFoldDB" id="A0A8X6LBF0"/>
<dbReference type="Pfam" id="PF00501">
    <property type="entry name" value="AMP-binding"/>
    <property type="match status" value="1"/>
</dbReference>
<dbReference type="PANTHER" id="PTHR42921:SF1">
    <property type="entry name" value="ACETOACETYL-COA SYNTHETASE"/>
    <property type="match status" value="1"/>
</dbReference>
<dbReference type="Pfam" id="PF16177">
    <property type="entry name" value="ACAS_N"/>
    <property type="match status" value="1"/>
</dbReference>
<sequence length="375" mass="42890">QKHTLDSLKVFMAGGSVVKSQLYEFVREKVKKGIPFTSGFGATEILGSSFVFESTLPIYKGEIPARGLGVAIETVDDNGKPLHGEIGEILITKPMPNLPICLWGDKDGSIYREKYFSKYTGKFSMSDYGVLNPFTKGLRICCRSDETLKQRGCRFGSSEIYNIVETFPEVRDSLCVAKYSKNMDESAVLFLKIKEGYSFNNELLNNIRKAIARELTERHVPDFILEIQDIPYNINGKKVEIIVKKIINKLPYNAETEILNTVKMNSLDFSDIPIMRRPDEKSGTLLKKFKKVIEGKYNVKIGDYWDFHNWSTENFVEFWTEIWNFAGVICSKKFHKVIDRNASMDGPKEWFRGARLNFAENLLKYRDDGIALIVT</sequence>
<dbReference type="SUPFAM" id="SSF56801">
    <property type="entry name" value="Acetyl-CoA synthetase-like"/>
    <property type="match status" value="1"/>
</dbReference>
<evidence type="ECO:0000256" key="1">
    <source>
        <dbReference type="ARBA" id="ARBA00006432"/>
    </source>
</evidence>
<dbReference type="PANTHER" id="PTHR42921">
    <property type="entry name" value="ACETOACETYL-COA SYNTHETASE"/>
    <property type="match status" value="1"/>
</dbReference>
<organism evidence="4 5">
    <name type="scientific">Trichonephila clavata</name>
    <name type="common">Joro spider</name>
    <name type="synonym">Nephila clavata</name>
    <dbReference type="NCBI Taxonomy" id="2740835"/>
    <lineage>
        <taxon>Eukaryota</taxon>
        <taxon>Metazoa</taxon>
        <taxon>Ecdysozoa</taxon>
        <taxon>Arthropoda</taxon>
        <taxon>Chelicerata</taxon>
        <taxon>Arachnida</taxon>
        <taxon>Araneae</taxon>
        <taxon>Araneomorphae</taxon>
        <taxon>Entelegynae</taxon>
        <taxon>Araneoidea</taxon>
        <taxon>Nephilidae</taxon>
        <taxon>Trichonephila</taxon>
    </lineage>
</organism>
<keyword evidence="5" id="KW-1185">Reference proteome</keyword>
<reference evidence="4" key="1">
    <citation type="submission" date="2020-07" db="EMBL/GenBank/DDBJ databases">
        <title>Multicomponent nature underlies the extraordinary mechanical properties of spider dragline silk.</title>
        <authorList>
            <person name="Kono N."/>
            <person name="Nakamura H."/>
            <person name="Mori M."/>
            <person name="Yoshida Y."/>
            <person name="Ohtoshi R."/>
            <person name="Malay A.D."/>
            <person name="Moran D.A.P."/>
            <person name="Tomita M."/>
            <person name="Numata K."/>
            <person name="Arakawa K."/>
        </authorList>
    </citation>
    <scope>NUCLEOTIDE SEQUENCE</scope>
</reference>
<dbReference type="Gene3D" id="3.40.50.12780">
    <property type="entry name" value="N-terminal domain of ligase-like"/>
    <property type="match status" value="2"/>
</dbReference>